<dbReference type="GO" id="GO:0015937">
    <property type="term" value="P:coenzyme A biosynthetic process"/>
    <property type="evidence" value="ECO:0007669"/>
    <property type="project" value="UniProtKB-UniRule"/>
</dbReference>
<dbReference type="Proteomes" id="UP000005317">
    <property type="component" value="Unassembled WGS sequence"/>
</dbReference>
<evidence type="ECO:0000256" key="10">
    <source>
        <dbReference type="ARBA" id="ARBA00022777"/>
    </source>
</evidence>
<dbReference type="CDD" id="cd24015">
    <property type="entry name" value="ASKHA_NBD_PanK-III"/>
    <property type="match status" value="1"/>
</dbReference>
<organism evidence="17 18">
    <name type="scientific">Thiothrix nivea (strain ATCC 35100 / DSM 5205 / JP2)</name>
    <dbReference type="NCBI Taxonomy" id="870187"/>
    <lineage>
        <taxon>Bacteria</taxon>
        <taxon>Pseudomonadati</taxon>
        <taxon>Pseudomonadota</taxon>
        <taxon>Gammaproteobacteria</taxon>
        <taxon>Thiotrichales</taxon>
        <taxon>Thiotrichaceae</taxon>
        <taxon>Thiothrix</taxon>
    </lineage>
</organism>
<dbReference type="EMBL" id="JH651384">
    <property type="protein sequence ID" value="EIJ35942.1"/>
    <property type="molecule type" value="Genomic_DNA"/>
</dbReference>
<evidence type="ECO:0000256" key="6">
    <source>
        <dbReference type="ARBA" id="ARBA00012102"/>
    </source>
</evidence>
<dbReference type="GO" id="GO:0005524">
    <property type="term" value="F:ATP binding"/>
    <property type="evidence" value="ECO:0007669"/>
    <property type="project" value="UniProtKB-UniRule"/>
</dbReference>
<dbReference type="UniPathway" id="UPA00241">
    <property type="reaction ID" value="UER00352"/>
</dbReference>
<evidence type="ECO:0000256" key="12">
    <source>
        <dbReference type="ARBA" id="ARBA00022958"/>
    </source>
</evidence>
<feature type="binding site" evidence="16">
    <location>
        <position position="94"/>
    </location>
    <ligand>
        <name>substrate</name>
    </ligand>
</feature>
<evidence type="ECO:0000256" key="3">
    <source>
        <dbReference type="ARBA" id="ARBA00004496"/>
    </source>
</evidence>
<evidence type="ECO:0000313" key="18">
    <source>
        <dbReference type="Proteomes" id="UP000005317"/>
    </source>
</evidence>
<dbReference type="InterPro" id="IPR004619">
    <property type="entry name" value="Type_III_PanK"/>
</dbReference>
<dbReference type="GO" id="GO:0046872">
    <property type="term" value="F:metal ion binding"/>
    <property type="evidence" value="ECO:0007669"/>
    <property type="project" value="UniProtKB-KW"/>
</dbReference>
<reference evidence="18" key="1">
    <citation type="journal article" date="2011" name="Stand. Genomic Sci.">
        <title>Genome sequence of the filamentous, gliding Thiothrix nivea neotype strain (JP2(T)).</title>
        <authorList>
            <person name="Lapidus A."/>
            <person name="Nolan M."/>
            <person name="Lucas S."/>
            <person name="Glavina Del Rio T."/>
            <person name="Tice H."/>
            <person name="Cheng J.F."/>
            <person name="Tapia R."/>
            <person name="Han C."/>
            <person name="Goodwin L."/>
            <person name="Pitluck S."/>
            <person name="Liolios K."/>
            <person name="Pagani I."/>
            <person name="Ivanova N."/>
            <person name="Huntemann M."/>
            <person name="Mavromatis K."/>
            <person name="Mikhailova N."/>
            <person name="Pati A."/>
            <person name="Chen A."/>
            <person name="Palaniappan K."/>
            <person name="Land M."/>
            <person name="Brambilla E.M."/>
            <person name="Rohde M."/>
            <person name="Abt B."/>
            <person name="Verbarg S."/>
            <person name="Goker M."/>
            <person name="Bristow J."/>
            <person name="Eisen J.A."/>
            <person name="Markowitz V."/>
            <person name="Hugenholtz P."/>
            <person name="Kyrpides N.C."/>
            <person name="Klenk H.P."/>
            <person name="Woyke T."/>
        </authorList>
    </citation>
    <scope>NUCLEOTIDE SEQUENCE [LARGE SCALE GENOMIC DNA]</scope>
    <source>
        <strain evidence="18">ATCC 35100 / DSM 5205 / JP2</strain>
    </source>
</reference>
<accession>A0A656HIC5</accession>
<feature type="binding site" evidence="16">
    <location>
        <begin position="6"/>
        <end position="13"/>
    </location>
    <ligand>
        <name>ATP</name>
        <dbReference type="ChEBI" id="CHEBI:30616"/>
    </ligand>
</feature>
<evidence type="ECO:0000256" key="2">
    <source>
        <dbReference type="ARBA" id="ARBA00001958"/>
    </source>
</evidence>
<comment type="similarity">
    <text evidence="14 16">Belongs to the type III pantothenate kinase family.</text>
</comment>
<proteinExistence type="inferred from homology"/>
<keyword evidence="12 16" id="KW-0630">Potassium</keyword>
<keyword evidence="8 16" id="KW-0808">Transferase</keyword>
<gene>
    <name evidence="16" type="primary">coaX</name>
    <name evidence="17" type="ORF">Thini_3430</name>
</gene>
<evidence type="ECO:0000256" key="9">
    <source>
        <dbReference type="ARBA" id="ARBA00022741"/>
    </source>
</evidence>
<evidence type="ECO:0000256" key="16">
    <source>
        <dbReference type="HAMAP-Rule" id="MF_01274"/>
    </source>
</evidence>
<dbReference type="Pfam" id="PF03309">
    <property type="entry name" value="Pan_kinase"/>
    <property type="match status" value="1"/>
</dbReference>
<keyword evidence="13 16" id="KW-0173">Coenzyme A biosynthesis</keyword>
<keyword evidence="11 16" id="KW-0067">ATP-binding</keyword>
<dbReference type="RefSeq" id="WP_002709836.1">
    <property type="nucleotide sequence ID" value="NZ_JH651384.1"/>
</dbReference>
<sequence precursor="true">MVLLVDAGNSRLKWSELDAAGNLSAQQACAYGERPALAAFLDLLDAYPALEHITLVHVLTHLFAESVQEACAQRSVSLHVVHAVPKAYGVSSGYQNPATLGADRFVGLVAGHRLAAGRPCIVIDCGTAITVDALEHDGRHLGGLILPGLQLAADALIARAQGRLSLSFEHPGIFADNTGKAIGGGCLFGLIGAIEGICTRMQHAMSAVPVRILTGGDSTHLRPWLHDEFVVQPDLLMHGLRYITGQETCTSC</sequence>
<evidence type="ECO:0000256" key="4">
    <source>
        <dbReference type="ARBA" id="ARBA00005225"/>
    </source>
</evidence>
<name>A0A656HIC5_THINJ</name>
<dbReference type="EC" id="2.7.1.33" evidence="6 16"/>
<dbReference type="NCBIfam" id="TIGR00671">
    <property type="entry name" value="baf"/>
    <property type="match status" value="1"/>
</dbReference>
<keyword evidence="9 16" id="KW-0547">Nucleotide-binding</keyword>
<comment type="subunit">
    <text evidence="5 16">Homodimer.</text>
</comment>
<dbReference type="Gene3D" id="3.30.420.40">
    <property type="match status" value="2"/>
</dbReference>
<evidence type="ECO:0000256" key="8">
    <source>
        <dbReference type="ARBA" id="ARBA00022679"/>
    </source>
</evidence>
<keyword evidence="7 16" id="KW-0963">Cytoplasm</keyword>
<comment type="pathway">
    <text evidence="4 16">Cofactor biosynthesis; coenzyme A biosynthesis; CoA from (R)-pantothenate: step 1/5.</text>
</comment>
<feature type="binding site" evidence="16">
    <location>
        <position position="127"/>
    </location>
    <ligand>
        <name>ATP</name>
        <dbReference type="ChEBI" id="CHEBI:30616"/>
    </ligand>
</feature>
<evidence type="ECO:0000256" key="7">
    <source>
        <dbReference type="ARBA" id="ARBA00022490"/>
    </source>
</evidence>
<keyword evidence="16" id="KW-0479">Metal-binding</keyword>
<keyword evidence="10 16" id="KW-0418">Kinase</keyword>
<comment type="catalytic activity">
    <reaction evidence="1 16">
        <text>(R)-pantothenate + ATP = (R)-4'-phosphopantothenate + ADP + H(+)</text>
        <dbReference type="Rhea" id="RHEA:16373"/>
        <dbReference type="ChEBI" id="CHEBI:10986"/>
        <dbReference type="ChEBI" id="CHEBI:15378"/>
        <dbReference type="ChEBI" id="CHEBI:29032"/>
        <dbReference type="ChEBI" id="CHEBI:30616"/>
        <dbReference type="ChEBI" id="CHEBI:456216"/>
        <dbReference type="EC" id="2.7.1.33"/>
    </reaction>
</comment>
<evidence type="ECO:0000256" key="14">
    <source>
        <dbReference type="ARBA" id="ARBA00038036"/>
    </source>
</evidence>
<evidence type="ECO:0000256" key="11">
    <source>
        <dbReference type="ARBA" id="ARBA00022840"/>
    </source>
</evidence>
<evidence type="ECO:0000313" key="17">
    <source>
        <dbReference type="EMBL" id="EIJ35942.1"/>
    </source>
</evidence>
<protein>
    <recommendedName>
        <fullName evidence="15 16">Type III pantothenate kinase</fullName>
        <ecNumber evidence="6 16">2.7.1.33</ecNumber>
    </recommendedName>
    <alternativeName>
        <fullName evidence="16">PanK-III</fullName>
    </alternativeName>
    <alternativeName>
        <fullName evidence="16">Pantothenic acid kinase</fullName>
    </alternativeName>
</protein>
<evidence type="ECO:0000256" key="15">
    <source>
        <dbReference type="ARBA" id="ARBA00040883"/>
    </source>
</evidence>
<evidence type="ECO:0000256" key="1">
    <source>
        <dbReference type="ARBA" id="ARBA00001206"/>
    </source>
</evidence>
<feature type="binding site" evidence="16">
    <location>
        <position position="178"/>
    </location>
    <ligand>
        <name>substrate</name>
    </ligand>
</feature>
<comment type="cofactor">
    <cofactor evidence="2">
        <name>K(+)</name>
        <dbReference type="ChEBI" id="CHEBI:29103"/>
    </cofactor>
</comment>
<dbReference type="AlphaFoldDB" id="A0A656HIC5"/>
<dbReference type="PANTHER" id="PTHR34265:SF1">
    <property type="entry name" value="TYPE III PANTOTHENATE KINASE"/>
    <property type="match status" value="1"/>
</dbReference>
<dbReference type="SUPFAM" id="SSF53067">
    <property type="entry name" value="Actin-like ATPase domain"/>
    <property type="match status" value="2"/>
</dbReference>
<dbReference type="GO" id="GO:0005737">
    <property type="term" value="C:cytoplasm"/>
    <property type="evidence" value="ECO:0007669"/>
    <property type="project" value="UniProtKB-SubCell"/>
</dbReference>
<comment type="subcellular location">
    <subcellularLocation>
        <location evidence="3 16">Cytoplasm</location>
    </subcellularLocation>
</comment>
<feature type="binding site" evidence="16">
    <location>
        <begin position="101"/>
        <end position="104"/>
    </location>
    <ligand>
        <name>substrate</name>
    </ligand>
</feature>
<dbReference type="OrthoDB" id="9781305at2"/>
<evidence type="ECO:0000256" key="5">
    <source>
        <dbReference type="ARBA" id="ARBA00011738"/>
    </source>
</evidence>
<keyword evidence="18" id="KW-1185">Reference proteome</keyword>
<dbReference type="GO" id="GO:0004594">
    <property type="term" value="F:pantothenate kinase activity"/>
    <property type="evidence" value="ECO:0007669"/>
    <property type="project" value="UniProtKB-UniRule"/>
</dbReference>
<feature type="binding site" evidence="16">
    <location>
        <position position="124"/>
    </location>
    <ligand>
        <name>K(+)</name>
        <dbReference type="ChEBI" id="CHEBI:29103"/>
    </ligand>
</feature>
<dbReference type="PANTHER" id="PTHR34265">
    <property type="entry name" value="TYPE III PANTOTHENATE KINASE"/>
    <property type="match status" value="1"/>
</dbReference>
<feature type="active site" description="Proton acceptor" evidence="16">
    <location>
        <position position="103"/>
    </location>
</feature>
<dbReference type="HAMAP" id="MF_01274">
    <property type="entry name" value="Pantothen_kinase_3"/>
    <property type="match status" value="1"/>
</dbReference>
<dbReference type="InterPro" id="IPR043129">
    <property type="entry name" value="ATPase_NBD"/>
</dbReference>
<evidence type="ECO:0000256" key="13">
    <source>
        <dbReference type="ARBA" id="ARBA00022993"/>
    </source>
</evidence>
<comment type="function">
    <text evidence="16">Catalyzes the phosphorylation of pantothenate (Pan), the first step in CoA biosynthesis.</text>
</comment>
<comment type="cofactor">
    <cofactor evidence="16">
        <name>NH4(+)</name>
        <dbReference type="ChEBI" id="CHEBI:28938"/>
    </cofactor>
    <cofactor evidence="16">
        <name>K(+)</name>
        <dbReference type="ChEBI" id="CHEBI:29103"/>
    </cofactor>
    <text evidence="16">A monovalent cation. Ammonium or potassium.</text>
</comment>